<dbReference type="OrthoDB" id="9790745at2"/>
<dbReference type="PANTHER" id="PTHR36849">
    <property type="entry name" value="CYTOPLASMIC PROTEIN-RELATED"/>
    <property type="match status" value="1"/>
</dbReference>
<protein>
    <submittedName>
        <fullName evidence="1">Histidine phosphatase family protein</fullName>
    </submittedName>
</protein>
<organism evidence="1 2">
    <name type="scientific">Parenemella sanctibonifatiensis</name>
    <dbReference type="NCBI Taxonomy" id="2016505"/>
    <lineage>
        <taxon>Bacteria</taxon>
        <taxon>Bacillati</taxon>
        <taxon>Actinomycetota</taxon>
        <taxon>Actinomycetes</taxon>
        <taxon>Propionibacteriales</taxon>
        <taxon>Propionibacteriaceae</taxon>
        <taxon>Parenemella</taxon>
    </lineage>
</organism>
<dbReference type="Pfam" id="PF22752">
    <property type="entry name" value="DUF488-N3i"/>
    <property type="match status" value="1"/>
</dbReference>
<dbReference type="PANTHER" id="PTHR36849:SF1">
    <property type="entry name" value="CYTOPLASMIC PROTEIN"/>
    <property type="match status" value="1"/>
</dbReference>
<proteinExistence type="predicted"/>
<evidence type="ECO:0000313" key="1">
    <source>
        <dbReference type="EMBL" id="OYN88587.1"/>
    </source>
</evidence>
<keyword evidence="2" id="KW-1185">Reference proteome</keyword>
<dbReference type="InterPro" id="IPR052552">
    <property type="entry name" value="YeaO-like"/>
</dbReference>
<dbReference type="RefSeq" id="WP_094455911.1">
    <property type="nucleotide sequence ID" value="NZ_NMVJ01000011.1"/>
</dbReference>
<comment type="caution">
    <text evidence="1">The sequence shown here is derived from an EMBL/GenBank/DDBJ whole genome shotgun (WGS) entry which is preliminary data.</text>
</comment>
<dbReference type="EMBL" id="NMVJ01000011">
    <property type="protein sequence ID" value="OYN88587.1"/>
    <property type="molecule type" value="Genomic_DNA"/>
</dbReference>
<name>A0A255EAI8_9ACTN</name>
<evidence type="ECO:0000313" key="2">
    <source>
        <dbReference type="Proteomes" id="UP000216300"/>
    </source>
</evidence>
<accession>A0A255EAI8</accession>
<dbReference type="AlphaFoldDB" id="A0A255EAI8"/>
<gene>
    <name evidence="1" type="ORF">CGZ91_13335</name>
</gene>
<dbReference type="Proteomes" id="UP000216300">
    <property type="component" value="Unassembled WGS sequence"/>
</dbReference>
<sequence length="124" mass="14014">MTKLTISVRRVRELLDDAGGRDGEWRVLVDRLWPRGIKKERLAHDDWDKAVAPSTDLRRAFHGGDLDFDAFAEAYREELDASGAARELLDRAKEAGVHELVLLSDNKDDDHNHARVLQAVLESA</sequence>
<reference evidence="1 2" key="1">
    <citation type="submission" date="2017-07" db="EMBL/GenBank/DDBJ databases">
        <title>Draft whole genome sequences of clinical Proprionibacteriaceae strains.</title>
        <authorList>
            <person name="Bernier A.-M."/>
            <person name="Bernard K."/>
            <person name="Domingo M.-C."/>
        </authorList>
    </citation>
    <scope>NUCLEOTIDE SEQUENCE [LARGE SCALE GENOMIC DNA]</scope>
    <source>
        <strain evidence="1 2">NML 150081</strain>
    </source>
</reference>